<reference evidence="1" key="1">
    <citation type="submission" date="2022-03" db="EMBL/GenBank/DDBJ databases">
        <authorList>
            <person name="Martin H S."/>
        </authorList>
    </citation>
    <scope>NUCLEOTIDE SEQUENCE</scope>
</reference>
<gene>
    <name evidence="1" type="ORF">IPOD504_LOCUS5472</name>
</gene>
<sequence>MGEGTNPGVFFVGANGNGYRLSARGVQTLQSFLREHGAECVRQFMQVQYPRCFASVVWCGRKVGAF</sequence>
<dbReference type="Proteomes" id="UP000837857">
    <property type="component" value="Chromosome 17"/>
</dbReference>
<organism evidence="1 2">
    <name type="scientific">Iphiclides podalirius</name>
    <name type="common">scarce swallowtail</name>
    <dbReference type="NCBI Taxonomy" id="110791"/>
    <lineage>
        <taxon>Eukaryota</taxon>
        <taxon>Metazoa</taxon>
        <taxon>Ecdysozoa</taxon>
        <taxon>Arthropoda</taxon>
        <taxon>Hexapoda</taxon>
        <taxon>Insecta</taxon>
        <taxon>Pterygota</taxon>
        <taxon>Neoptera</taxon>
        <taxon>Endopterygota</taxon>
        <taxon>Lepidoptera</taxon>
        <taxon>Glossata</taxon>
        <taxon>Ditrysia</taxon>
        <taxon>Papilionoidea</taxon>
        <taxon>Papilionidae</taxon>
        <taxon>Papilioninae</taxon>
        <taxon>Iphiclides</taxon>
    </lineage>
</organism>
<protein>
    <recommendedName>
        <fullName evidence="3">LAGLIDADG homing endonuclease</fullName>
    </recommendedName>
</protein>
<dbReference type="EMBL" id="OW152829">
    <property type="protein sequence ID" value="CAH2046756.1"/>
    <property type="molecule type" value="Genomic_DNA"/>
</dbReference>
<evidence type="ECO:0000313" key="2">
    <source>
        <dbReference type="Proteomes" id="UP000837857"/>
    </source>
</evidence>
<evidence type="ECO:0008006" key="3">
    <source>
        <dbReference type="Google" id="ProtNLM"/>
    </source>
</evidence>
<name>A0ABN8I5H7_9NEOP</name>
<evidence type="ECO:0000313" key="1">
    <source>
        <dbReference type="EMBL" id="CAH2046756.1"/>
    </source>
</evidence>
<accession>A0ABN8I5H7</accession>
<feature type="non-terminal residue" evidence="1">
    <location>
        <position position="66"/>
    </location>
</feature>
<proteinExistence type="predicted"/>
<keyword evidence="2" id="KW-1185">Reference proteome</keyword>